<evidence type="ECO:0000313" key="3">
    <source>
        <dbReference type="EMBL" id="OCH86319.1"/>
    </source>
</evidence>
<dbReference type="Gene3D" id="3.80.10.10">
    <property type="entry name" value="Ribonuclease Inhibitor"/>
    <property type="match status" value="1"/>
</dbReference>
<dbReference type="Pfam" id="PF12937">
    <property type="entry name" value="F-box-like"/>
    <property type="match status" value="1"/>
</dbReference>
<dbReference type="InterPro" id="IPR001810">
    <property type="entry name" value="F-box_dom"/>
</dbReference>
<proteinExistence type="predicted"/>
<name>A0A8E2DHY8_9APHY</name>
<evidence type="ECO:0000259" key="2">
    <source>
        <dbReference type="PROSITE" id="PS50181"/>
    </source>
</evidence>
<evidence type="ECO:0000256" key="1">
    <source>
        <dbReference type="SAM" id="MobiDB-lite"/>
    </source>
</evidence>
<dbReference type="InterPro" id="IPR036047">
    <property type="entry name" value="F-box-like_dom_sf"/>
</dbReference>
<dbReference type="SUPFAM" id="SSF52047">
    <property type="entry name" value="RNI-like"/>
    <property type="match status" value="1"/>
</dbReference>
<organism evidence="3 4">
    <name type="scientific">Obba rivulosa</name>
    <dbReference type="NCBI Taxonomy" id="1052685"/>
    <lineage>
        <taxon>Eukaryota</taxon>
        <taxon>Fungi</taxon>
        <taxon>Dikarya</taxon>
        <taxon>Basidiomycota</taxon>
        <taxon>Agaricomycotina</taxon>
        <taxon>Agaricomycetes</taxon>
        <taxon>Polyporales</taxon>
        <taxon>Gelatoporiaceae</taxon>
        <taxon>Obba</taxon>
    </lineage>
</organism>
<protein>
    <recommendedName>
        <fullName evidence="2">F-box domain-containing protein</fullName>
    </recommendedName>
</protein>
<sequence length="335" mass="37455">MLPRNHHSLDGHPQESHAQSPQFEIWKYSLELMRTYNLHMSTDEMREIDQELAKTQAHISFFLNDAVPIHRLPPELLIKIFCYVPVPSISRDTVVWAPNVFKIQDVVALCSVCQHWRNIIFNADILWSSVNRLVGYDALSQLPPGGLLNIKLEPEAQDRQLLAFRNFLTSTIARTRELHIVNRSAAAVRFPLDQDLAEAPALEVLSIVGSSVAPQFFGTPVPQLRTLFLCRCAGLPTGPLPQLTQLALCSIDRIEISQVLNLLSAAPALRDLYLANCLKESSDEVVNIASAVPLKYLRRVFIEDNGPNSDPLHICQPAALVGFTIQVLAFSFADH</sequence>
<dbReference type="OrthoDB" id="2800666at2759"/>
<accession>A0A8E2DHY8</accession>
<dbReference type="InterPro" id="IPR032675">
    <property type="entry name" value="LRR_dom_sf"/>
</dbReference>
<dbReference type="EMBL" id="KV722533">
    <property type="protein sequence ID" value="OCH86319.1"/>
    <property type="molecule type" value="Genomic_DNA"/>
</dbReference>
<dbReference type="PROSITE" id="PS50181">
    <property type="entry name" value="FBOX"/>
    <property type="match status" value="1"/>
</dbReference>
<evidence type="ECO:0000313" key="4">
    <source>
        <dbReference type="Proteomes" id="UP000250043"/>
    </source>
</evidence>
<keyword evidence="4" id="KW-1185">Reference proteome</keyword>
<reference evidence="3 4" key="1">
    <citation type="submission" date="2016-07" db="EMBL/GenBank/DDBJ databases">
        <title>Draft genome of the white-rot fungus Obba rivulosa 3A-2.</title>
        <authorList>
            <consortium name="DOE Joint Genome Institute"/>
            <person name="Miettinen O."/>
            <person name="Riley R."/>
            <person name="Acob R."/>
            <person name="Barry K."/>
            <person name="Cullen D."/>
            <person name="De Vries R."/>
            <person name="Hainaut M."/>
            <person name="Hatakka A."/>
            <person name="Henrissat B."/>
            <person name="Hilden K."/>
            <person name="Kuo R."/>
            <person name="Labutti K."/>
            <person name="Lipzen A."/>
            <person name="Makela M.R."/>
            <person name="Sandor L."/>
            <person name="Spatafora J.W."/>
            <person name="Grigoriev I.V."/>
            <person name="Hibbett D.S."/>
        </authorList>
    </citation>
    <scope>NUCLEOTIDE SEQUENCE [LARGE SCALE GENOMIC DNA]</scope>
    <source>
        <strain evidence="3 4">3A-2</strain>
    </source>
</reference>
<dbReference type="AlphaFoldDB" id="A0A8E2DHY8"/>
<dbReference type="Proteomes" id="UP000250043">
    <property type="component" value="Unassembled WGS sequence"/>
</dbReference>
<dbReference type="SUPFAM" id="SSF81383">
    <property type="entry name" value="F-box domain"/>
    <property type="match status" value="1"/>
</dbReference>
<feature type="domain" description="F-box" evidence="2">
    <location>
        <begin position="66"/>
        <end position="130"/>
    </location>
</feature>
<feature type="region of interest" description="Disordered" evidence="1">
    <location>
        <begin position="1"/>
        <end position="20"/>
    </location>
</feature>
<dbReference type="CDD" id="cd09917">
    <property type="entry name" value="F-box_SF"/>
    <property type="match status" value="1"/>
</dbReference>
<gene>
    <name evidence="3" type="ORF">OBBRIDRAFT_244650</name>
</gene>